<dbReference type="AlphaFoldDB" id="A0A1R0KD74"/>
<evidence type="ECO:0000313" key="2">
    <source>
        <dbReference type="EMBL" id="OLZ42878.1"/>
    </source>
</evidence>
<keyword evidence="3" id="KW-1185">Reference proteome</keyword>
<gene>
    <name evidence="2" type="ORF">BS329_41060</name>
</gene>
<name>A0A1R0KD74_9PSEU</name>
<sequence length="120" mass="12955">MTVLCGDDLAQGFLRVESVLVRDAPLDRHIVQRREHFKLGGSPGVLIQRVCVVSEQSIVAGQPDPLQEEMPDRADHRTTNCPGEGPMVRNGGQSAEVVVGSGVDPPLPPVVSREANQPRQ</sequence>
<dbReference type="Proteomes" id="UP000187486">
    <property type="component" value="Unassembled WGS sequence"/>
</dbReference>
<evidence type="ECO:0000256" key="1">
    <source>
        <dbReference type="SAM" id="MobiDB-lite"/>
    </source>
</evidence>
<feature type="region of interest" description="Disordered" evidence="1">
    <location>
        <begin position="101"/>
        <end position="120"/>
    </location>
</feature>
<accession>A0A1R0KD74</accession>
<feature type="region of interest" description="Disordered" evidence="1">
    <location>
        <begin position="63"/>
        <end position="87"/>
    </location>
</feature>
<dbReference type="EMBL" id="MQUQ01000044">
    <property type="protein sequence ID" value="OLZ42878.1"/>
    <property type="molecule type" value="Genomic_DNA"/>
</dbReference>
<reference evidence="2 3" key="1">
    <citation type="submission" date="2016-01" db="EMBL/GenBank/DDBJ databases">
        <title>Amycolatopsis coloradensis genome sequencing and assembly.</title>
        <authorList>
            <person name="Mayilraj S."/>
        </authorList>
    </citation>
    <scope>NUCLEOTIDE SEQUENCE [LARGE SCALE GENOMIC DNA]</scope>
    <source>
        <strain evidence="2 3">DSM 44225</strain>
    </source>
</reference>
<comment type="caution">
    <text evidence="2">The sequence shown here is derived from an EMBL/GenBank/DDBJ whole genome shotgun (WGS) entry which is preliminary data.</text>
</comment>
<protein>
    <submittedName>
        <fullName evidence="2">Uncharacterized protein</fullName>
    </submittedName>
</protein>
<evidence type="ECO:0000313" key="3">
    <source>
        <dbReference type="Proteomes" id="UP000187486"/>
    </source>
</evidence>
<proteinExistence type="predicted"/>
<organism evidence="2 3">
    <name type="scientific">Amycolatopsis coloradensis</name>
    <dbReference type="NCBI Taxonomy" id="76021"/>
    <lineage>
        <taxon>Bacteria</taxon>
        <taxon>Bacillati</taxon>
        <taxon>Actinomycetota</taxon>
        <taxon>Actinomycetes</taxon>
        <taxon>Pseudonocardiales</taxon>
        <taxon>Pseudonocardiaceae</taxon>
        <taxon>Amycolatopsis</taxon>
    </lineage>
</organism>